<name>A0A2P2QJR2_RHIMU</name>
<proteinExistence type="predicted"/>
<accession>A0A2P2QJR2</accession>
<dbReference type="AlphaFoldDB" id="A0A2P2QJR2"/>
<organism evidence="1">
    <name type="scientific">Rhizophora mucronata</name>
    <name type="common">Asiatic mangrove</name>
    <dbReference type="NCBI Taxonomy" id="61149"/>
    <lineage>
        <taxon>Eukaryota</taxon>
        <taxon>Viridiplantae</taxon>
        <taxon>Streptophyta</taxon>
        <taxon>Embryophyta</taxon>
        <taxon>Tracheophyta</taxon>
        <taxon>Spermatophyta</taxon>
        <taxon>Magnoliopsida</taxon>
        <taxon>eudicotyledons</taxon>
        <taxon>Gunneridae</taxon>
        <taxon>Pentapetalae</taxon>
        <taxon>rosids</taxon>
        <taxon>fabids</taxon>
        <taxon>Malpighiales</taxon>
        <taxon>Rhizophoraceae</taxon>
        <taxon>Rhizophora</taxon>
    </lineage>
</organism>
<reference evidence="1" key="1">
    <citation type="submission" date="2018-02" db="EMBL/GenBank/DDBJ databases">
        <title>Rhizophora mucronata_Transcriptome.</title>
        <authorList>
            <person name="Meera S.P."/>
            <person name="Sreeshan A."/>
            <person name="Augustine A."/>
        </authorList>
    </citation>
    <scope>NUCLEOTIDE SEQUENCE</scope>
    <source>
        <tissue evidence="1">Leaf</tissue>
    </source>
</reference>
<dbReference type="EMBL" id="GGEC01086680">
    <property type="protein sequence ID" value="MBX67164.1"/>
    <property type="molecule type" value="Transcribed_RNA"/>
</dbReference>
<protein>
    <submittedName>
        <fullName evidence="1">Uncharacterized protein</fullName>
    </submittedName>
</protein>
<evidence type="ECO:0000313" key="1">
    <source>
        <dbReference type="EMBL" id="MBX67164.1"/>
    </source>
</evidence>
<sequence>MISSTTLSFISSLEDKH</sequence>